<dbReference type="PANTHER" id="PTHR43875">
    <property type="entry name" value="MALTODEXTRIN IMPORT ATP-BINDING PROTEIN MSMX"/>
    <property type="match status" value="1"/>
</dbReference>
<dbReference type="InterPro" id="IPR015853">
    <property type="entry name" value="ABC_transpr_FbpC"/>
</dbReference>
<dbReference type="SMART" id="SM00382">
    <property type="entry name" value="AAA"/>
    <property type="match status" value="1"/>
</dbReference>
<dbReference type="InterPro" id="IPR027417">
    <property type="entry name" value="P-loop_NTPase"/>
</dbReference>
<gene>
    <name evidence="8" type="ORF">N4261_01900</name>
</gene>
<evidence type="ECO:0000256" key="2">
    <source>
        <dbReference type="ARBA" id="ARBA00022475"/>
    </source>
</evidence>
<dbReference type="PANTHER" id="PTHR43875:SF14">
    <property type="entry name" value="ABC TRANSPORTER ATP-BINDING PROTEIN"/>
    <property type="match status" value="1"/>
</dbReference>
<keyword evidence="4 8" id="KW-0067">ATP-binding</keyword>
<dbReference type="EMBL" id="CP104562">
    <property type="protein sequence ID" value="UXH78718.1"/>
    <property type="molecule type" value="Genomic_DNA"/>
</dbReference>
<keyword evidence="5" id="KW-0472">Membrane</keyword>
<proteinExistence type="predicted"/>
<evidence type="ECO:0000256" key="6">
    <source>
        <dbReference type="SAM" id="MobiDB-lite"/>
    </source>
</evidence>
<dbReference type="Gene3D" id="2.40.50.100">
    <property type="match status" value="1"/>
</dbReference>
<dbReference type="SUPFAM" id="SSF50331">
    <property type="entry name" value="MOP-like"/>
    <property type="match status" value="1"/>
</dbReference>
<evidence type="ECO:0000256" key="5">
    <source>
        <dbReference type="ARBA" id="ARBA00023136"/>
    </source>
</evidence>
<dbReference type="Pfam" id="PF17912">
    <property type="entry name" value="OB_MalK"/>
    <property type="match status" value="1"/>
</dbReference>
<dbReference type="InterPro" id="IPR003439">
    <property type="entry name" value="ABC_transporter-like_ATP-bd"/>
</dbReference>
<feature type="region of interest" description="Disordered" evidence="6">
    <location>
        <begin position="329"/>
        <end position="348"/>
    </location>
</feature>
<dbReference type="GO" id="GO:0005524">
    <property type="term" value="F:ATP binding"/>
    <property type="evidence" value="ECO:0007669"/>
    <property type="project" value="UniProtKB-KW"/>
</dbReference>
<sequence>MARIDLDLAHAYRADPREDSDYALLPLKMSFEDGGAYALLGPSGCGKTTMLNIVSGLLQPSQGKVSFDGKDVTALTPQARNIAQVFQFPVIYDTMTVAENLAFPLRNRGVAPDRIKARVGRIAEMLELSGQLNQRAAGLTADAKQKISLGRGLVREDVSAVLFDEPLTVIDPHLKWQLRRKLKQIHHELKLTLIYVTHDQVEALTFADQIVVMTRGRAVQVGSAAALFERPQHRFVGHFIGSPGMNFLPGRFLQLPKGGLLQVAGQDLTPPEGALAQQLEQAGEFSLGVRPEYVDLVEPGAVGALRATVTQVQDVGTYWLVTAQVPHAADGAPPPEGGSAVSGSASGTAVKVRLPSQATPPTLGNTVGLQVMSGHTCFYGRDDQLLNQTPVIRKEAVA</sequence>
<keyword evidence="1" id="KW-0813">Transport</keyword>
<dbReference type="InterPro" id="IPR040582">
    <property type="entry name" value="OB_MalK-like"/>
</dbReference>
<evidence type="ECO:0000259" key="7">
    <source>
        <dbReference type="PROSITE" id="PS50893"/>
    </source>
</evidence>
<evidence type="ECO:0000313" key="8">
    <source>
        <dbReference type="EMBL" id="UXH78718.1"/>
    </source>
</evidence>
<dbReference type="InterPro" id="IPR008995">
    <property type="entry name" value="Mo/tungstate-bd_C_term_dom"/>
</dbReference>
<accession>A0ABY6B2D7</accession>
<dbReference type="RefSeq" id="WP_261758549.1">
    <property type="nucleotide sequence ID" value="NZ_CP104562.2"/>
</dbReference>
<evidence type="ECO:0000256" key="3">
    <source>
        <dbReference type="ARBA" id="ARBA00022741"/>
    </source>
</evidence>
<dbReference type="CDD" id="cd03259">
    <property type="entry name" value="ABC_Carb_Solutes_like"/>
    <property type="match status" value="1"/>
</dbReference>
<organism evidence="8 9">
    <name type="scientific">Roseateles amylovorans</name>
    <dbReference type="NCBI Taxonomy" id="2978473"/>
    <lineage>
        <taxon>Bacteria</taxon>
        <taxon>Pseudomonadati</taxon>
        <taxon>Pseudomonadota</taxon>
        <taxon>Betaproteobacteria</taxon>
        <taxon>Burkholderiales</taxon>
        <taxon>Sphaerotilaceae</taxon>
        <taxon>Roseateles</taxon>
    </lineage>
</organism>
<dbReference type="Proteomes" id="UP001064933">
    <property type="component" value="Chromosome"/>
</dbReference>
<keyword evidence="9" id="KW-1185">Reference proteome</keyword>
<dbReference type="SUPFAM" id="SSF52540">
    <property type="entry name" value="P-loop containing nucleoside triphosphate hydrolases"/>
    <property type="match status" value="1"/>
</dbReference>
<keyword evidence="2" id="KW-1003">Cell membrane</keyword>
<feature type="compositionally biased region" description="Low complexity" evidence="6">
    <location>
        <begin position="337"/>
        <end position="348"/>
    </location>
</feature>
<dbReference type="Pfam" id="PF00005">
    <property type="entry name" value="ABC_tran"/>
    <property type="match status" value="1"/>
</dbReference>
<dbReference type="InterPro" id="IPR003593">
    <property type="entry name" value="AAA+_ATPase"/>
</dbReference>
<evidence type="ECO:0000313" key="9">
    <source>
        <dbReference type="Proteomes" id="UP001064933"/>
    </source>
</evidence>
<reference evidence="8" key="1">
    <citation type="submission" date="2022-10" db="EMBL/GenBank/DDBJ databases">
        <title>Characterization and whole genome sequencing of a new Roseateles species, isolated from fresh water.</title>
        <authorList>
            <person name="Guliayeva D.Y."/>
            <person name="Akhremchuk A.E."/>
            <person name="Sikolenko M.A."/>
            <person name="Valentovich L.N."/>
            <person name="Sidarenka A.V."/>
        </authorList>
    </citation>
    <scope>NUCLEOTIDE SEQUENCE</scope>
    <source>
        <strain evidence="8">BIM B-1768</strain>
    </source>
</reference>
<evidence type="ECO:0000256" key="1">
    <source>
        <dbReference type="ARBA" id="ARBA00022448"/>
    </source>
</evidence>
<dbReference type="PROSITE" id="PS50893">
    <property type="entry name" value="ABC_TRANSPORTER_2"/>
    <property type="match status" value="1"/>
</dbReference>
<dbReference type="Gene3D" id="3.40.50.300">
    <property type="entry name" value="P-loop containing nucleotide triphosphate hydrolases"/>
    <property type="match status" value="1"/>
</dbReference>
<feature type="domain" description="ABC transporter" evidence="7">
    <location>
        <begin position="6"/>
        <end position="240"/>
    </location>
</feature>
<evidence type="ECO:0000256" key="4">
    <source>
        <dbReference type="ARBA" id="ARBA00022840"/>
    </source>
</evidence>
<name>A0ABY6B2D7_9BURK</name>
<protein>
    <submittedName>
        <fullName evidence="8">ABC transporter ATP-binding protein</fullName>
    </submittedName>
</protein>
<keyword evidence="3" id="KW-0547">Nucleotide-binding</keyword>
<dbReference type="InterPro" id="IPR047641">
    <property type="entry name" value="ABC_transpr_MalK/UgpC-like"/>
</dbReference>